<dbReference type="KEGG" id="bhan:CGC63_00715"/>
<organism evidence="2 3">
    <name type="scientific">Blautia hansenii DSM 20583</name>
    <dbReference type="NCBI Taxonomy" id="537007"/>
    <lineage>
        <taxon>Bacteria</taxon>
        <taxon>Bacillati</taxon>
        <taxon>Bacillota</taxon>
        <taxon>Clostridia</taxon>
        <taxon>Lachnospirales</taxon>
        <taxon>Lachnospiraceae</taxon>
        <taxon>Blautia</taxon>
    </lineage>
</organism>
<dbReference type="SUPFAM" id="SSF55811">
    <property type="entry name" value="Nudix"/>
    <property type="match status" value="1"/>
</dbReference>
<feature type="domain" description="Nudix hydrolase" evidence="1">
    <location>
        <begin position="87"/>
        <end position="216"/>
    </location>
</feature>
<dbReference type="Proteomes" id="UP000003755">
    <property type="component" value="Unassembled WGS sequence"/>
</dbReference>
<proteinExistence type="predicted"/>
<dbReference type="GO" id="GO:0016787">
    <property type="term" value="F:hydrolase activity"/>
    <property type="evidence" value="ECO:0007669"/>
    <property type="project" value="UniProtKB-KW"/>
</dbReference>
<dbReference type="Pfam" id="PF00293">
    <property type="entry name" value="NUDIX"/>
    <property type="match status" value="1"/>
</dbReference>
<protein>
    <submittedName>
        <fullName evidence="2">Hydrolase, NUDIX family</fullName>
    </submittedName>
</protein>
<dbReference type="EMBL" id="ABYU02000049">
    <property type="protein sequence ID" value="EEX20368.1"/>
    <property type="molecule type" value="Genomic_DNA"/>
</dbReference>
<reference evidence="2" key="1">
    <citation type="submission" date="2009-09" db="EMBL/GenBank/DDBJ databases">
        <authorList>
            <person name="Weinstock G."/>
            <person name="Sodergren E."/>
            <person name="Clifton S."/>
            <person name="Fulton L."/>
            <person name="Fulton B."/>
            <person name="Courtney L."/>
            <person name="Fronick C."/>
            <person name="Harrison M."/>
            <person name="Strong C."/>
            <person name="Farmer C."/>
            <person name="Delahaunty K."/>
            <person name="Markovic C."/>
            <person name="Hall O."/>
            <person name="Minx P."/>
            <person name="Tomlinson C."/>
            <person name="Mitreva M."/>
            <person name="Nelson J."/>
            <person name="Hou S."/>
            <person name="Wollam A."/>
            <person name="Pepin K.H."/>
            <person name="Johnson M."/>
            <person name="Bhonagiri V."/>
            <person name="Nash W.E."/>
            <person name="Warren W."/>
            <person name="Chinwalla A."/>
            <person name="Mardis E.R."/>
            <person name="Wilson R.K."/>
        </authorList>
    </citation>
    <scope>NUCLEOTIDE SEQUENCE [LARGE SCALE GENOMIC DNA]</scope>
    <source>
        <strain evidence="2">DSM 20583</strain>
    </source>
</reference>
<dbReference type="STRING" id="537007.BLAHAN_07102"/>
<dbReference type="AlphaFoldDB" id="C9LCE4"/>
<name>C9LCE4_BLAHA</name>
<evidence type="ECO:0000313" key="2">
    <source>
        <dbReference type="EMBL" id="EEX20368.1"/>
    </source>
</evidence>
<dbReference type="PROSITE" id="PS51462">
    <property type="entry name" value="NUDIX"/>
    <property type="match status" value="1"/>
</dbReference>
<dbReference type="InterPro" id="IPR000086">
    <property type="entry name" value="NUDIX_hydrolase_dom"/>
</dbReference>
<accession>C9LCE4</accession>
<comment type="caution">
    <text evidence="2">The sequence shown here is derived from an EMBL/GenBank/DDBJ whole genome shotgun (WGS) entry which is preliminary data.</text>
</comment>
<dbReference type="CDD" id="cd03424">
    <property type="entry name" value="NUDIX_ADPRase_Nudt5_UGPPase_Nudt14"/>
    <property type="match status" value="1"/>
</dbReference>
<dbReference type="InterPro" id="IPR015797">
    <property type="entry name" value="NUDIX_hydrolase-like_dom_sf"/>
</dbReference>
<evidence type="ECO:0000259" key="1">
    <source>
        <dbReference type="PROSITE" id="PS51462"/>
    </source>
</evidence>
<gene>
    <name evidence="2" type="ORF">BLAHAN_07102</name>
</gene>
<evidence type="ECO:0000313" key="3">
    <source>
        <dbReference type="Proteomes" id="UP000003755"/>
    </source>
</evidence>
<dbReference type="eggNOG" id="COG1051">
    <property type="taxonomic scope" value="Bacteria"/>
</dbReference>
<sequence>MQERCNMKSKYSENKEWQDYLKLYKERPELFLQSDQISIIFDENTINTFVEKTNKKIGVLYKSDFHILIVDLVSDKNKKLYTYERLLPSVNSGAVVTLPIQNKKLVLLKQYRHAIRQSQYCFPRGFGEVGLSAQQNAEKELKEELHAHITKTQYLGNIIADSGILSTQTAVFVCEVEDIQKEYGYEGIEDIVFLTPKELETWISNKKITDSFTLSAYSLYKFHCR</sequence>
<keyword evidence="2" id="KW-0378">Hydrolase</keyword>
<dbReference type="Gene3D" id="3.90.79.10">
    <property type="entry name" value="Nucleoside Triphosphate Pyrophosphohydrolase"/>
    <property type="match status" value="1"/>
</dbReference>
<keyword evidence="3" id="KW-1185">Reference proteome</keyword>
<dbReference type="HOGENOM" id="CLU_098305_0_0_9"/>